<proteinExistence type="predicted"/>
<dbReference type="InterPro" id="IPR052045">
    <property type="entry name" value="Sulfur_Carrier/Prot_Modifier"/>
</dbReference>
<accession>A0ABD5U575</accession>
<dbReference type="InterPro" id="IPR003749">
    <property type="entry name" value="ThiS/MoaD-like"/>
</dbReference>
<dbReference type="EMBL" id="JBHSXM010000001">
    <property type="protein sequence ID" value="MFC6835506.1"/>
    <property type="molecule type" value="Genomic_DNA"/>
</dbReference>
<dbReference type="Gene3D" id="3.10.20.30">
    <property type="match status" value="1"/>
</dbReference>
<dbReference type="SUPFAM" id="SSF54285">
    <property type="entry name" value="MoaD/ThiS"/>
    <property type="match status" value="1"/>
</dbReference>
<reference evidence="1 2" key="1">
    <citation type="journal article" date="2019" name="Int. J. Syst. Evol. Microbiol.">
        <title>The Global Catalogue of Microorganisms (GCM) 10K type strain sequencing project: providing services to taxonomists for standard genome sequencing and annotation.</title>
        <authorList>
            <consortium name="The Broad Institute Genomics Platform"/>
            <consortium name="The Broad Institute Genome Sequencing Center for Infectious Disease"/>
            <person name="Wu L."/>
            <person name="Ma J."/>
        </authorList>
    </citation>
    <scope>NUCLEOTIDE SEQUENCE [LARGE SCALE GENOMIC DNA]</scope>
    <source>
        <strain evidence="1 2">PSRA2</strain>
    </source>
</reference>
<gene>
    <name evidence="1" type="ORF">ACFQHK_03175</name>
</gene>
<name>A0ABD5U575_9EURY</name>
<keyword evidence="2" id="KW-1185">Reference proteome</keyword>
<dbReference type="NCBIfam" id="TIGR01687">
    <property type="entry name" value="moaD_arch"/>
    <property type="match status" value="1"/>
</dbReference>
<dbReference type="Pfam" id="PF02597">
    <property type="entry name" value="ThiS"/>
    <property type="match status" value="1"/>
</dbReference>
<protein>
    <submittedName>
        <fullName evidence="1">Ubiquitin-like small modifier protein 1</fullName>
    </submittedName>
</protein>
<dbReference type="PANTHER" id="PTHR38031">
    <property type="entry name" value="SULFUR CARRIER PROTEIN SLR0821-RELATED"/>
    <property type="match status" value="1"/>
</dbReference>
<dbReference type="NCBIfam" id="NF041918">
    <property type="entry name" value="SAMP1"/>
    <property type="match status" value="1"/>
</dbReference>
<evidence type="ECO:0000313" key="2">
    <source>
        <dbReference type="Proteomes" id="UP001596406"/>
    </source>
</evidence>
<dbReference type="InterPro" id="IPR054834">
    <property type="entry name" value="SAMP1_3"/>
</dbReference>
<dbReference type="Proteomes" id="UP001596406">
    <property type="component" value="Unassembled WGS sequence"/>
</dbReference>
<evidence type="ECO:0000313" key="1">
    <source>
        <dbReference type="EMBL" id="MFC6835506.1"/>
    </source>
</evidence>
<sequence length="91" mass="9674">MEVELRLFATFRERVGERTLDRAVAPGTTVRDLLAALEADYPALDGELLDGEGTPPSVAVLHDGKRADLDAELTPDDRVSICPPVTGGNGT</sequence>
<dbReference type="InterPro" id="IPR010038">
    <property type="entry name" value="MoaD_arc-typ"/>
</dbReference>
<comment type="caution">
    <text evidence="1">The sequence shown here is derived from an EMBL/GenBank/DDBJ whole genome shotgun (WGS) entry which is preliminary data.</text>
</comment>
<dbReference type="InterPro" id="IPR016155">
    <property type="entry name" value="Mopterin_synth/thiamin_S_b"/>
</dbReference>
<dbReference type="RefSeq" id="WP_304447205.1">
    <property type="nucleotide sequence ID" value="NZ_JARRAH010000001.1"/>
</dbReference>
<organism evidence="1 2">
    <name type="scientific">Halomarina ordinaria</name>
    <dbReference type="NCBI Taxonomy" id="3033939"/>
    <lineage>
        <taxon>Archaea</taxon>
        <taxon>Methanobacteriati</taxon>
        <taxon>Methanobacteriota</taxon>
        <taxon>Stenosarchaea group</taxon>
        <taxon>Halobacteria</taxon>
        <taxon>Halobacteriales</taxon>
        <taxon>Natronomonadaceae</taxon>
        <taxon>Halomarina</taxon>
    </lineage>
</organism>
<dbReference type="AlphaFoldDB" id="A0ABD5U575"/>
<dbReference type="InterPro" id="IPR012675">
    <property type="entry name" value="Beta-grasp_dom_sf"/>
</dbReference>
<dbReference type="PANTHER" id="PTHR38031:SF1">
    <property type="entry name" value="SULFUR CARRIER PROTEIN CYSO"/>
    <property type="match status" value="1"/>
</dbReference>